<keyword evidence="2" id="KW-1185">Reference proteome</keyword>
<gene>
    <name evidence="1" type="ORF">llap_2240</name>
</gene>
<dbReference type="EMBL" id="KZ505678">
    <property type="protein sequence ID" value="PKU47417.1"/>
    <property type="molecule type" value="Genomic_DNA"/>
</dbReference>
<sequence>MILLLYSALVRPQLECCVQFWAPQYERDMDVPERVQGRAMKMMKGLKHLSYKEELSELGLEKRKLRRISSMCTRAIGAGVIDEVSTYYPSSAQEEHSTGIIDPSFQSNMVGSFGVTPAWESTGYPYVIHHSGNLPDDTAQDTVCPLWSISGFLTVLFHMGCKILVAAALLAMGAARARLRAFTWVRVVTCVTLQYPGLIQTQEPHGVQPGEVQVPALRRNNPGHRYVLGATQMESSLAERDLGSQQSVFVAKKSGGGGESLLQDVDKAACSLDILNEGAWKRLLLLSPVLPTLERTCRM</sequence>
<accession>A0A2I0UN17</accession>
<evidence type="ECO:0000313" key="2">
    <source>
        <dbReference type="Proteomes" id="UP000233556"/>
    </source>
</evidence>
<reference evidence="2" key="2">
    <citation type="submission" date="2017-12" db="EMBL/GenBank/DDBJ databases">
        <title>Genome sequence of the Bar-tailed Godwit (Limosa lapponica baueri).</title>
        <authorList>
            <person name="Lima N.C.B."/>
            <person name="Parody-Merino A.M."/>
            <person name="Battley P.F."/>
            <person name="Fidler A.E."/>
            <person name="Prosdocimi F."/>
        </authorList>
    </citation>
    <scope>NUCLEOTIDE SEQUENCE [LARGE SCALE GENOMIC DNA]</scope>
</reference>
<reference evidence="2" key="1">
    <citation type="submission" date="2017-11" db="EMBL/GenBank/DDBJ databases">
        <authorList>
            <person name="Lima N.C."/>
            <person name="Parody-Merino A.M."/>
            <person name="Battley P.F."/>
            <person name="Fidler A.E."/>
            <person name="Prosdocimi F."/>
        </authorList>
    </citation>
    <scope>NUCLEOTIDE SEQUENCE [LARGE SCALE GENOMIC DNA]</scope>
</reference>
<protein>
    <submittedName>
        <fullName evidence="1">Uncharacterized protein</fullName>
    </submittedName>
</protein>
<dbReference type="AlphaFoldDB" id="A0A2I0UN17"/>
<evidence type="ECO:0000313" key="1">
    <source>
        <dbReference type="EMBL" id="PKU47417.1"/>
    </source>
</evidence>
<organism evidence="1 2">
    <name type="scientific">Limosa lapponica baueri</name>
    <dbReference type="NCBI Taxonomy" id="1758121"/>
    <lineage>
        <taxon>Eukaryota</taxon>
        <taxon>Metazoa</taxon>
        <taxon>Chordata</taxon>
        <taxon>Craniata</taxon>
        <taxon>Vertebrata</taxon>
        <taxon>Euteleostomi</taxon>
        <taxon>Archelosauria</taxon>
        <taxon>Archosauria</taxon>
        <taxon>Dinosauria</taxon>
        <taxon>Saurischia</taxon>
        <taxon>Theropoda</taxon>
        <taxon>Coelurosauria</taxon>
        <taxon>Aves</taxon>
        <taxon>Neognathae</taxon>
        <taxon>Neoaves</taxon>
        <taxon>Charadriiformes</taxon>
        <taxon>Scolopacidae</taxon>
        <taxon>Limosa</taxon>
    </lineage>
</organism>
<dbReference type="Proteomes" id="UP000233556">
    <property type="component" value="Unassembled WGS sequence"/>
</dbReference>
<dbReference type="OrthoDB" id="7480422at2759"/>
<name>A0A2I0UN17_LIMLA</name>
<proteinExistence type="predicted"/>